<dbReference type="PANTHER" id="PTHR47505">
    <property type="entry name" value="DNA UTILIZATION PROTEIN YHGH"/>
    <property type="match status" value="1"/>
</dbReference>
<dbReference type="SUPFAM" id="SSF53271">
    <property type="entry name" value="PRTase-like"/>
    <property type="match status" value="1"/>
</dbReference>
<dbReference type="InterPro" id="IPR000836">
    <property type="entry name" value="PRTase_dom"/>
</dbReference>
<dbReference type="InterPro" id="IPR029057">
    <property type="entry name" value="PRTase-like"/>
</dbReference>
<dbReference type="Proteomes" id="UP001430796">
    <property type="component" value="Unassembled WGS sequence"/>
</dbReference>
<accession>A0ABS9HSS1</accession>
<comment type="similarity">
    <text evidence="1">Belongs to the ComF/GntX family.</text>
</comment>
<protein>
    <submittedName>
        <fullName evidence="2">ComF family protein</fullName>
    </submittedName>
</protein>
<sequence>MEVFRETRPDKGVSLESMPGTVNQSGLSKVYNWLAGLRQRPDVQRAFGRVWPSSCLVCGGACEQPRRGPGGSGPEPVLDGLCAPCARALPWNRRACERCALPLPDGETGSNCGRCLRRPPPLDACHAAFVYGFPLDRLLPRAKFHDDLAAGHRLGGWMAAALAPALVTGGRPDAVVPVPLHRDRLRRRGYDQALELARPLAGRLGLPLHDGLLRRVRATRPQSRLDAAGRRRNLRAAFAVEAAAILPAHVALVDDVMTTGATLHAAALALRRAGVARVDAWVCARVP</sequence>
<comment type="caution">
    <text evidence="2">The sequence shown here is derived from an EMBL/GenBank/DDBJ whole genome shotgun (WGS) entry which is preliminary data.</text>
</comment>
<dbReference type="CDD" id="cd06223">
    <property type="entry name" value="PRTases_typeI"/>
    <property type="match status" value="1"/>
</dbReference>
<dbReference type="PANTHER" id="PTHR47505:SF1">
    <property type="entry name" value="DNA UTILIZATION PROTEIN YHGH"/>
    <property type="match status" value="1"/>
</dbReference>
<dbReference type="InterPro" id="IPR051910">
    <property type="entry name" value="ComF/GntX_DNA_util-trans"/>
</dbReference>
<reference evidence="3" key="1">
    <citation type="submission" date="2022-01" db="EMBL/GenBank/DDBJ databases">
        <title>Lysobacter chinensis sp. nov., a bacterium isolated from cow dung compost.</title>
        <authorList>
            <person name="Zhou L.Y."/>
        </authorList>
    </citation>
    <scope>NUCLEOTIDE SEQUENCE [LARGE SCALE GENOMIC DNA]</scope>
    <source>
        <strain evidence="3">TLK-CK17</strain>
    </source>
</reference>
<organism evidence="2 3">
    <name type="scientific">Marilutibacter chinensis</name>
    <dbReference type="NCBI Taxonomy" id="2912247"/>
    <lineage>
        <taxon>Bacteria</taxon>
        <taxon>Pseudomonadati</taxon>
        <taxon>Pseudomonadota</taxon>
        <taxon>Gammaproteobacteria</taxon>
        <taxon>Lysobacterales</taxon>
        <taxon>Lysobacteraceae</taxon>
        <taxon>Marilutibacter</taxon>
    </lineage>
</organism>
<reference evidence="2 3" key="3">
    <citation type="submission" date="2022-01" db="EMBL/GenBank/DDBJ databases">
        <authorList>
            <person name="Zhou L.Y."/>
        </authorList>
    </citation>
    <scope>NUCLEOTIDE SEQUENCE [LARGE SCALE GENOMIC DNA]</scope>
    <source>
        <strain evidence="2 3">TLK-CK17</strain>
    </source>
</reference>
<evidence type="ECO:0000256" key="1">
    <source>
        <dbReference type="ARBA" id="ARBA00008007"/>
    </source>
</evidence>
<dbReference type="Gene3D" id="3.40.50.2020">
    <property type="match status" value="1"/>
</dbReference>
<proteinExistence type="inferred from homology"/>
<reference evidence="2 3" key="2">
    <citation type="submission" date="2022-01" db="EMBL/GenBank/DDBJ databases">
        <title>Lysobacter chinensis sp. nov., a bacterium isolated from cow dung compost.</title>
        <authorList>
            <person name="Liu Y."/>
        </authorList>
    </citation>
    <scope>NUCLEOTIDE SEQUENCE [LARGE SCALE GENOMIC DNA]</scope>
    <source>
        <strain evidence="2 3">TLK-CK17</strain>
    </source>
</reference>
<dbReference type="EMBL" id="JAKJPO010000003">
    <property type="protein sequence ID" value="MCF7221728.1"/>
    <property type="molecule type" value="Genomic_DNA"/>
</dbReference>
<name>A0ABS9HSS1_9GAMM</name>
<gene>
    <name evidence="2" type="ORF">L3V18_08000</name>
</gene>
<evidence type="ECO:0000313" key="3">
    <source>
        <dbReference type="Proteomes" id="UP001430796"/>
    </source>
</evidence>
<evidence type="ECO:0000313" key="2">
    <source>
        <dbReference type="EMBL" id="MCF7221728.1"/>
    </source>
</evidence>
<keyword evidence="3" id="KW-1185">Reference proteome</keyword>